<evidence type="ECO:0000256" key="5">
    <source>
        <dbReference type="ARBA" id="ARBA00023004"/>
    </source>
</evidence>
<dbReference type="PROSITE" id="PS51257">
    <property type="entry name" value="PROKAR_LIPOPROTEIN"/>
    <property type="match status" value="1"/>
</dbReference>
<keyword evidence="7" id="KW-0732">Signal</keyword>
<evidence type="ECO:0000256" key="7">
    <source>
        <dbReference type="SAM" id="SignalP"/>
    </source>
</evidence>
<dbReference type="PROSITE" id="PS51007">
    <property type="entry name" value="CYTC"/>
    <property type="match status" value="1"/>
</dbReference>
<reference evidence="9 10" key="1">
    <citation type="submission" date="2021-01" db="EMBL/GenBank/DDBJ databases">
        <title>Tumebacillus sp. strain ITR2 16S ribosomal RNA gene Genome sequencing and assembly.</title>
        <authorList>
            <person name="Kang M."/>
        </authorList>
    </citation>
    <scope>NUCLEOTIDE SEQUENCE [LARGE SCALE GENOMIC DNA]</scope>
    <source>
        <strain evidence="9 10">ITR2</strain>
    </source>
</reference>
<evidence type="ECO:0000256" key="1">
    <source>
        <dbReference type="ARBA" id="ARBA00022448"/>
    </source>
</evidence>
<keyword evidence="2 6" id="KW-0349">Heme</keyword>
<dbReference type="InterPro" id="IPR051811">
    <property type="entry name" value="Cytochrome_c550/c551-like"/>
</dbReference>
<keyword evidence="10" id="KW-1185">Reference proteome</keyword>
<comment type="caution">
    <text evidence="9">The sequence shown here is derived from an EMBL/GenBank/DDBJ whole genome shotgun (WGS) entry which is preliminary data.</text>
</comment>
<evidence type="ECO:0000256" key="6">
    <source>
        <dbReference type="PROSITE-ProRule" id="PRU00433"/>
    </source>
</evidence>
<evidence type="ECO:0000313" key="10">
    <source>
        <dbReference type="Proteomes" id="UP000602284"/>
    </source>
</evidence>
<dbReference type="InterPro" id="IPR036909">
    <property type="entry name" value="Cyt_c-like_dom_sf"/>
</dbReference>
<keyword evidence="5 6" id="KW-0408">Iron</keyword>
<evidence type="ECO:0000256" key="3">
    <source>
        <dbReference type="ARBA" id="ARBA00022723"/>
    </source>
</evidence>
<dbReference type="Proteomes" id="UP000602284">
    <property type="component" value="Unassembled WGS sequence"/>
</dbReference>
<accession>A0ABS1JD48</accession>
<evidence type="ECO:0000256" key="2">
    <source>
        <dbReference type="ARBA" id="ARBA00022617"/>
    </source>
</evidence>
<evidence type="ECO:0000256" key="4">
    <source>
        <dbReference type="ARBA" id="ARBA00022982"/>
    </source>
</evidence>
<gene>
    <name evidence="9" type="ORF">JJB07_16460</name>
</gene>
<dbReference type="SUPFAM" id="SSF46626">
    <property type="entry name" value="Cytochrome c"/>
    <property type="match status" value="1"/>
</dbReference>
<evidence type="ECO:0000313" key="9">
    <source>
        <dbReference type="EMBL" id="MBL0388207.1"/>
    </source>
</evidence>
<dbReference type="RefSeq" id="WP_201636953.1">
    <property type="nucleotide sequence ID" value="NZ_JAEQNB010000005.1"/>
</dbReference>
<name>A0ABS1JD48_9BACL</name>
<sequence>MRKGRSFAALLAIGCAVVLSGCSLADLCKPDPQVSMTDVHTIYKQNCAGCHGEQLQGVSGPDLKTVGAKYDNDQLKQLILKGSPNGMPAFQDKLNDAQVVRLVNMLANEK</sequence>
<keyword evidence="4" id="KW-0249">Electron transport</keyword>
<feature type="chain" id="PRO_5045991388" evidence="7">
    <location>
        <begin position="26"/>
        <end position="110"/>
    </location>
</feature>
<organism evidence="9 10">
    <name type="scientific">Tumebacillus amylolyticus</name>
    <dbReference type="NCBI Taxonomy" id="2801339"/>
    <lineage>
        <taxon>Bacteria</taxon>
        <taxon>Bacillati</taxon>
        <taxon>Bacillota</taxon>
        <taxon>Bacilli</taxon>
        <taxon>Bacillales</taxon>
        <taxon>Alicyclobacillaceae</taxon>
        <taxon>Tumebacillus</taxon>
    </lineage>
</organism>
<dbReference type="Gene3D" id="1.10.760.10">
    <property type="entry name" value="Cytochrome c-like domain"/>
    <property type="match status" value="1"/>
</dbReference>
<dbReference type="Pfam" id="PF13442">
    <property type="entry name" value="Cytochrome_CBB3"/>
    <property type="match status" value="1"/>
</dbReference>
<evidence type="ECO:0000259" key="8">
    <source>
        <dbReference type="PROSITE" id="PS51007"/>
    </source>
</evidence>
<protein>
    <submittedName>
        <fullName evidence="9">Cytochrome c</fullName>
    </submittedName>
</protein>
<dbReference type="PANTHER" id="PTHR37823">
    <property type="entry name" value="CYTOCHROME C-553-LIKE"/>
    <property type="match status" value="1"/>
</dbReference>
<keyword evidence="1" id="KW-0813">Transport</keyword>
<proteinExistence type="predicted"/>
<dbReference type="EMBL" id="JAEQNB010000005">
    <property type="protein sequence ID" value="MBL0388207.1"/>
    <property type="molecule type" value="Genomic_DNA"/>
</dbReference>
<feature type="domain" description="Cytochrome c" evidence="8">
    <location>
        <begin position="34"/>
        <end position="110"/>
    </location>
</feature>
<dbReference type="InterPro" id="IPR009056">
    <property type="entry name" value="Cyt_c-like_dom"/>
</dbReference>
<feature type="signal peptide" evidence="7">
    <location>
        <begin position="1"/>
        <end position="25"/>
    </location>
</feature>
<dbReference type="PANTHER" id="PTHR37823:SF4">
    <property type="entry name" value="MENAQUINOL-CYTOCHROME C REDUCTASE CYTOCHROME B_C SUBUNIT"/>
    <property type="match status" value="1"/>
</dbReference>
<keyword evidence="3 6" id="KW-0479">Metal-binding</keyword>